<protein>
    <recommendedName>
        <fullName evidence="3">RNase H type-1 domain-containing protein</fullName>
    </recommendedName>
</protein>
<proteinExistence type="predicted"/>
<dbReference type="Proteomes" id="UP001396334">
    <property type="component" value="Unassembled WGS sequence"/>
</dbReference>
<gene>
    <name evidence="1" type="ORF">V6N11_047885</name>
</gene>
<dbReference type="EMBL" id="JBBPBN010000833">
    <property type="protein sequence ID" value="KAK8481932.1"/>
    <property type="molecule type" value="Genomic_DNA"/>
</dbReference>
<keyword evidence="2" id="KW-1185">Reference proteome</keyword>
<evidence type="ECO:0008006" key="3">
    <source>
        <dbReference type="Google" id="ProtNLM"/>
    </source>
</evidence>
<evidence type="ECO:0000313" key="2">
    <source>
        <dbReference type="Proteomes" id="UP001396334"/>
    </source>
</evidence>
<organism evidence="1 2">
    <name type="scientific">Hibiscus sabdariffa</name>
    <name type="common">roselle</name>
    <dbReference type="NCBI Taxonomy" id="183260"/>
    <lineage>
        <taxon>Eukaryota</taxon>
        <taxon>Viridiplantae</taxon>
        <taxon>Streptophyta</taxon>
        <taxon>Embryophyta</taxon>
        <taxon>Tracheophyta</taxon>
        <taxon>Spermatophyta</taxon>
        <taxon>Magnoliopsida</taxon>
        <taxon>eudicotyledons</taxon>
        <taxon>Gunneridae</taxon>
        <taxon>Pentapetalae</taxon>
        <taxon>rosids</taxon>
        <taxon>malvids</taxon>
        <taxon>Malvales</taxon>
        <taxon>Malvaceae</taxon>
        <taxon>Malvoideae</taxon>
        <taxon>Hibiscus</taxon>
    </lineage>
</organism>
<accession>A0ABR1ZNK0</accession>
<evidence type="ECO:0000313" key="1">
    <source>
        <dbReference type="EMBL" id="KAK8481932.1"/>
    </source>
</evidence>
<sequence>MEVNNWLLINLGNGGGFVLDITNWDMLFGSTLWNIWLRRNAVAFHVYSDRRESVLEASLRLQKDCLTAANRALQPAYGLQVAVDERCMARSLV</sequence>
<comment type="caution">
    <text evidence="1">The sequence shown here is derived from an EMBL/GenBank/DDBJ whole genome shotgun (WGS) entry which is preliminary data.</text>
</comment>
<name>A0ABR1ZNK0_9ROSI</name>
<reference evidence="1 2" key="1">
    <citation type="journal article" date="2024" name="G3 (Bethesda)">
        <title>Genome assembly of Hibiscus sabdariffa L. provides insights into metabolisms of medicinal natural products.</title>
        <authorList>
            <person name="Kim T."/>
        </authorList>
    </citation>
    <scope>NUCLEOTIDE SEQUENCE [LARGE SCALE GENOMIC DNA]</scope>
    <source>
        <strain evidence="1">TK-2024</strain>
        <tissue evidence="1">Old leaves</tissue>
    </source>
</reference>